<keyword evidence="5 9" id="KW-0812">Transmembrane</keyword>
<keyword evidence="11" id="KW-1185">Reference proteome</keyword>
<evidence type="ECO:0000256" key="9">
    <source>
        <dbReference type="SAM" id="Phobius"/>
    </source>
</evidence>
<dbReference type="PANTHER" id="PTHR30574:SF1">
    <property type="entry name" value="SULPHUR TRANSPORT DOMAIN-CONTAINING PROTEIN"/>
    <property type="match status" value="1"/>
</dbReference>
<keyword evidence="7 9" id="KW-0472">Membrane</keyword>
<evidence type="ECO:0000256" key="6">
    <source>
        <dbReference type="ARBA" id="ARBA00022989"/>
    </source>
</evidence>
<evidence type="ECO:0000256" key="2">
    <source>
        <dbReference type="ARBA" id="ARBA00022448"/>
    </source>
</evidence>
<dbReference type="GO" id="GO:0005886">
    <property type="term" value="C:plasma membrane"/>
    <property type="evidence" value="ECO:0007669"/>
    <property type="project" value="UniProtKB-SubCell"/>
</dbReference>
<proteinExistence type="inferred from homology"/>
<comment type="subcellular location">
    <subcellularLocation>
        <location evidence="1">Cell inner membrane</location>
        <topology evidence="1">Multi-pass membrane protein</topology>
    </subcellularLocation>
</comment>
<sequence>MLIPNGANVTKVTEEIKCTDYICANMKYFLHMEWIYNAWPWYVGGPLVALIMLALIYLGKSFGFSSNFRTMCAMAGAGKSCSFFDFDWRTQRWNLLFLLGSIVGGYVSVHYLSDNQVPAISTETIAQLKSMNFESAGATFVPTEIYGDMSLSNVLLLIVGGLLIGFGTRYAGGCTSGHAISGLSDLQLPSLIAVIGFFIGGLLMVHGLFPLIF</sequence>
<feature type="transmembrane region" description="Helical" evidence="9">
    <location>
        <begin position="151"/>
        <end position="171"/>
    </location>
</feature>
<feature type="transmembrane region" description="Helical" evidence="9">
    <location>
        <begin position="191"/>
        <end position="212"/>
    </location>
</feature>
<dbReference type="AlphaFoldDB" id="A0A4R6WPA8"/>
<comment type="caution">
    <text evidence="10">The sequence shown here is derived from an EMBL/GenBank/DDBJ whole genome shotgun (WGS) entry which is preliminary data.</text>
</comment>
<gene>
    <name evidence="10" type="ORF">CLV99_1435</name>
</gene>
<comment type="similarity">
    <text evidence="8">Belongs to the TsuA/YedE (TC 9.B.102) family.</text>
</comment>
<evidence type="ECO:0000313" key="10">
    <source>
        <dbReference type="EMBL" id="TDQ79981.1"/>
    </source>
</evidence>
<dbReference type="Proteomes" id="UP000295292">
    <property type="component" value="Unassembled WGS sequence"/>
</dbReference>
<name>A0A4R6WPA8_9SPHI</name>
<dbReference type="EMBL" id="SNYV01000011">
    <property type="protein sequence ID" value="TDQ79981.1"/>
    <property type="molecule type" value="Genomic_DNA"/>
</dbReference>
<accession>A0A4R6WPA8</accession>
<evidence type="ECO:0000256" key="7">
    <source>
        <dbReference type="ARBA" id="ARBA00023136"/>
    </source>
</evidence>
<keyword evidence="3" id="KW-1003">Cell membrane</keyword>
<keyword evidence="6 9" id="KW-1133">Transmembrane helix</keyword>
<evidence type="ECO:0000256" key="5">
    <source>
        <dbReference type="ARBA" id="ARBA00022692"/>
    </source>
</evidence>
<feature type="transmembrane region" description="Helical" evidence="9">
    <location>
        <begin position="93"/>
        <end position="112"/>
    </location>
</feature>
<protein>
    <submittedName>
        <fullName evidence="10">Uncharacterized protein</fullName>
    </submittedName>
</protein>
<reference evidence="10 11" key="1">
    <citation type="submission" date="2019-03" db="EMBL/GenBank/DDBJ databases">
        <title>Genomic Encyclopedia of Archaeal and Bacterial Type Strains, Phase II (KMG-II): from individual species to whole genera.</title>
        <authorList>
            <person name="Goeker M."/>
        </authorList>
    </citation>
    <scope>NUCLEOTIDE SEQUENCE [LARGE SCALE GENOMIC DNA]</scope>
    <source>
        <strain evidence="10 11">DSM 28353</strain>
    </source>
</reference>
<dbReference type="InterPro" id="IPR007272">
    <property type="entry name" value="Sulf_transp_TsuA/YedE"/>
</dbReference>
<evidence type="ECO:0000313" key="11">
    <source>
        <dbReference type="Proteomes" id="UP000295292"/>
    </source>
</evidence>
<evidence type="ECO:0000256" key="3">
    <source>
        <dbReference type="ARBA" id="ARBA00022475"/>
    </source>
</evidence>
<feature type="transmembrane region" description="Helical" evidence="9">
    <location>
        <begin position="39"/>
        <end position="59"/>
    </location>
</feature>
<evidence type="ECO:0000256" key="8">
    <source>
        <dbReference type="ARBA" id="ARBA00035655"/>
    </source>
</evidence>
<dbReference type="Pfam" id="PF04143">
    <property type="entry name" value="Sulf_transp"/>
    <property type="match status" value="1"/>
</dbReference>
<keyword evidence="4" id="KW-0997">Cell inner membrane</keyword>
<dbReference type="PANTHER" id="PTHR30574">
    <property type="entry name" value="INNER MEMBRANE PROTEIN YEDE"/>
    <property type="match status" value="1"/>
</dbReference>
<organism evidence="10 11">
    <name type="scientific">Sphingobacterium yanglingense</name>
    <dbReference type="NCBI Taxonomy" id="1437280"/>
    <lineage>
        <taxon>Bacteria</taxon>
        <taxon>Pseudomonadati</taxon>
        <taxon>Bacteroidota</taxon>
        <taxon>Sphingobacteriia</taxon>
        <taxon>Sphingobacteriales</taxon>
        <taxon>Sphingobacteriaceae</taxon>
        <taxon>Sphingobacterium</taxon>
    </lineage>
</organism>
<evidence type="ECO:0000256" key="4">
    <source>
        <dbReference type="ARBA" id="ARBA00022519"/>
    </source>
</evidence>
<keyword evidence="2" id="KW-0813">Transport</keyword>
<evidence type="ECO:0000256" key="1">
    <source>
        <dbReference type="ARBA" id="ARBA00004429"/>
    </source>
</evidence>